<dbReference type="InterPro" id="IPR036374">
    <property type="entry name" value="OxRdtase_Mopterin-bd_sf"/>
</dbReference>
<dbReference type="Pfam" id="PF00174">
    <property type="entry name" value="Oxidored_molyb"/>
    <property type="match status" value="1"/>
</dbReference>
<dbReference type="PANTHER" id="PTHR43032">
    <property type="entry name" value="PROTEIN-METHIONINE-SULFOXIDE REDUCTASE"/>
    <property type="match status" value="1"/>
</dbReference>
<feature type="domain" description="Oxidoreductase molybdopterin-binding" evidence="2">
    <location>
        <begin position="72"/>
        <end position="214"/>
    </location>
</feature>
<dbReference type="Gene3D" id="3.90.420.10">
    <property type="entry name" value="Oxidoreductase, molybdopterin-binding domain"/>
    <property type="match status" value="1"/>
</dbReference>
<name>A0A840XYD8_9PROT</name>
<comment type="caution">
    <text evidence="3">The sequence shown here is derived from an EMBL/GenBank/DDBJ whole genome shotgun (WGS) entry which is preliminary data.</text>
</comment>
<evidence type="ECO:0000313" key="4">
    <source>
        <dbReference type="Proteomes" id="UP000580654"/>
    </source>
</evidence>
<dbReference type="CDD" id="cd02109">
    <property type="entry name" value="arch_bact_SO_family_Moco"/>
    <property type="match status" value="1"/>
</dbReference>
<evidence type="ECO:0000256" key="1">
    <source>
        <dbReference type="SAM" id="MobiDB-lite"/>
    </source>
</evidence>
<dbReference type="EMBL" id="JACIJD010000005">
    <property type="protein sequence ID" value="MBB5693495.1"/>
    <property type="molecule type" value="Genomic_DNA"/>
</dbReference>
<sequence>MSKDSAPEGKPGGTPEGVLEGIKEKLVRTKELWAEQGRLLTGTAGDPERDRLPPGQRLVTDWPVLDLGIQPAVSEAAARLDIDGLVEAPLSLSWAELMALPQEERRNDIHCVTQWSRYDNDWRGISVTDLLARARPRPEARFVTMESHDGYTTNLPLADLDRPENLLATHWEGQPLTRQHGGPLRLVVPHLYFWKSPKWIRRITLIPDDRPGFWEVRGYHDRGDPWKEERYS</sequence>
<keyword evidence="4" id="KW-1185">Reference proteome</keyword>
<proteinExistence type="predicted"/>
<dbReference type="PANTHER" id="PTHR43032:SF4">
    <property type="entry name" value="OXIDOREDUCTASE MOLYBDOPTERIN-BINDING DOMAIN-CONTAINING PROTEIN"/>
    <property type="match status" value="1"/>
</dbReference>
<evidence type="ECO:0000313" key="3">
    <source>
        <dbReference type="EMBL" id="MBB5693495.1"/>
    </source>
</evidence>
<feature type="region of interest" description="Disordered" evidence="1">
    <location>
        <begin position="1"/>
        <end position="20"/>
    </location>
</feature>
<dbReference type="InterPro" id="IPR000572">
    <property type="entry name" value="OxRdtase_Mopterin-bd_dom"/>
</dbReference>
<gene>
    <name evidence="3" type="ORF">FHS87_001524</name>
</gene>
<dbReference type="Proteomes" id="UP000580654">
    <property type="component" value="Unassembled WGS sequence"/>
</dbReference>
<dbReference type="RefSeq" id="WP_184515738.1">
    <property type="nucleotide sequence ID" value="NZ_JACIJD010000005.1"/>
</dbReference>
<dbReference type="AlphaFoldDB" id="A0A840XYD8"/>
<accession>A0A840XYD8</accession>
<evidence type="ECO:0000259" key="2">
    <source>
        <dbReference type="Pfam" id="PF00174"/>
    </source>
</evidence>
<organism evidence="3 4">
    <name type="scientific">Muricoccus pecuniae</name>
    <dbReference type="NCBI Taxonomy" id="693023"/>
    <lineage>
        <taxon>Bacteria</taxon>
        <taxon>Pseudomonadati</taxon>
        <taxon>Pseudomonadota</taxon>
        <taxon>Alphaproteobacteria</taxon>
        <taxon>Acetobacterales</taxon>
        <taxon>Roseomonadaceae</taxon>
        <taxon>Muricoccus</taxon>
    </lineage>
</organism>
<protein>
    <submittedName>
        <fullName evidence="3">DMSO/TMAO reductase YedYZ molybdopterin-dependent catalytic subunit</fullName>
    </submittedName>
</protein>
<dbReference type="SUPFAM" id="SSF56524">
    <property type="entry name" value="Oxidoreductase molybdopterin-binding domain"/>
    <property type="match status" value="1"/>
</dbReference>
<reference evidence="3 4" key="1">
    <citation type="submission" date="2020-08" db="EMBL/GenBank/DDBJ databases">
        <title>Genomic Encyclopedia of Type Strains, Phase IV (KMG-IV): sequencing the most valuable type-strain genomes for metagenomic binning, comparative biology and taxonomic classification.</title>
        <authorList>
            <person name="Goeker M."/>
        </authorList>
    </citation>
    <scope>NUCLEOTIDE SEQUENCE [LARGE SCALE GENOMIC DNA]</scope>
    <source>
        <strain evidence="3 4">DSM 25622</strain>
    </source>
</reference>